<evidence type="ECO:0000256" key="4">
    <source>
        <dbReference type="PROSITE-ProRule" id="PRU00284"/>
    </source>
</evidence>
<feature type="domain" description="HAMP" evidence="9">
    <location>
        <begin position="293"/>
        <end position="345"/>
    </location>
</feature>
<evidence type="ECO:0000256" key="3">
    <source>
        <dbReference type="ARBA" id="ARBA00029447"/>
    </source>
</evidence>
<proteinExistence type="inferred from homology"/>
<dbReference type="EMBL" id="VJMG01000016">
    <property type="protein sequence ID" value="TRL40064.1"/>
    <property type="molecule type" value="Genomic_DNA"/>
</dbReference>
<feature type="region of interest" description="Disordered" evidence="6">
    <location>
        <begin position="271"/>
        <end position="290"/>
    </location>
</feature>
<feature type="coiled-coil region" evidence="5">
    <location>
        <begin position="362"/>
        <end position="389"/>
    </location>
</feature>
<evidence type="ECO:0000259" key="9">
    <source>
        <dbReference type="PROSITE" id="PS50885"/>
    </source>
</evidence>
<dbReference type="CDD" id="cd11386">
    <property type="entry name" value="MCP_signal"/>
    <property type="match status" value="1"/>
</dbReference>
<comment type="subcellular location">
    <subcellularLocation>
        <location evidence="1">Membrane</location>
    </subcellularLocation>
</comment>
<keyword evidence="2" id="KW-0145">Chemotaxis</keyword>
<evidence type="ECO:0000256" key="6">
    <source>
        <dbReference type="SAM" id="MobiDB-lite"/>
    </source>
</evidence>
<feature type="compositionally biased region" description="Basic and acidic residues" evidence="6">
    <location>
        <begin position="277"/>
        <end position="290"/>
    </location>
</feature>
<dbReference type="SUPFAM" id="SSF158472">
    <property type="entry name" value="HAMP domain-like"/>
    <property type="match status" value="1"/>
</dbReference>
<dbReference type="GO" id="GO:0006935">
    <property type="term" value="P:chemotaxis"/>
    <property type="evidence" value="ECO:0007669"/>
    <property type="project" value="UniProtKB-KW"/>
</dbReference>
<evidence type="ECO:0000256" key="1">
    <source>
        <dbReference type="ARBA" id="ARBA00004370"/>
    </source>
</evidence>
<evidence type="ECO:0000256" key="5">
    <source>
        <dbReference type="SAM" id="Coils"/>
    </source>
</evidence>
<dbReference type="CDD" id="cd06225">
    <property type="entry name" value="HAMP"/>
    <property type="match status" value="1"/>
</dbReference>
<dbReference type="AlphaFoldDB" id="A0A549TDD3"/>
<dbReference type="Pfam" id="PF00672">
    <property type="entry name" value="HAMP"/>
    <property type="match status" value="2"/>
</dbReference>
<evidence type="ECO:0000259" key="8">
    <source>
        <dbReference type="PROSITE" id="PS50111"/>
    </source>
</evidence>
<name>A0A549TDD3_9HYPH</name>
<dbReference type="FunFam" id="1.10.287.950:FF:000001">
    <property type="entry name" value="Methyl-accepting chemotaxis sensory transducer"/>
    <property type="match status" value="1"/>
</dbReference>
<comment type="similarity">
    <text evidence="3">Belongs to the methyl-accepting chemotaxis (MCP) protein family.</text>
</comment>
<evidence type="ECO:0000313" key="10">
    <source>
        <dbReference type="EMBL" id="TRL40064.1"/>
    </source>
</evidence>
<feature type="domain" description="HAMP" evidence="9">
    <location>
        <begin position="212"/>
        <end position="265"/>
    </location>
</feature>
<dbReference type="PROSITE" id="PS50111">
    <property type="entry name" value="CHEMOTAXIS_TRANSDUC_2"/>
    <property type="match status" value="1"/>
</dbReference>
<evidence type="ECO:0000256" key="7">
    <source>
        <dbReference type="SAM" id="Phobius"/>
    </source>
</evidence>
<dbReference type="GO" id="GO:0016020">
    <property type="term" value="C:membrane"/>
    <property type="evidence" value="ECO:0007669"/>
    <property type="project" value="UniProtKB-SubCell"/>
</dbReference>
<dbReference type="Proteomes" id="UP000316801">
    <property type="component" value="Unassembled WGS sequence"/>
</dbReference>
<dbReference type="GO" id="GO:0007165">
    <property type="term" value="P:signal transduction"/>
    <property type="evidence" value="ECO:0007669"/>
    <property type="project" value="UniProtKB-KW"/>
</dbReference>
<keyword evidence="11" id="KW-1185">Reference proteome</keyword>
<feature type="domain" description="Methyl-accepting transducer" evidence="8">
    <location>
        <begin position="350"/>
        <end position="579"/>
    </location>
</feature>
<dbReference type="PROSITE" id="PS50885">
    <property type="entry name" value="HAMP"/>
    <property type="match status" value="2"/>
</dbReference>
<dbReference type="Gene3D" id="6.10.340.10">
    <property type="match status" value="1"/>
</dbReference>
<dbReference type="SMART" id="SM00283">
    <property type="entry name" value="MA"/>
    <property type="match status" value="1"/>
</dbReference>
<dbReference type="RefSeq" id="WP_143124457.1">
    <property type="nucleotide sequence ID" value="NZ_VJMG01000016.1"/>
</dbReference>
<dbReference type="InterPro" id="IPR004089">
    <property type="entry name" value="MCPsignal_dom"/>
</dbReference>
<sequence length="648" mass="69407">MFLLKHVTIRTKIVSLVAVIGLLGLVGIGVMGGGFRDTVATYDDFVSTDTFAAVEVARISTAMVAAQTAAYQVAMFDPAIEQRLQPLKSFQDEEALMARRFEMAKSLTPEYAADLDRFAERARGLLAEFRRAIRADAEGHSQEAEAILATVDPQVIAWRADIRDWNSQRIDGLKKESQAMQRNAHATIRYVLITGGLLFAGVFVLSLLVASHGVIRPIKTLSARMTALAAGETRQEVDGIDRRDEIGAMAQAVAVFRDNAIARTRLEEEAEANRSLSEQERLQREAEAARATGDVRHAVDNLADALSRLADGDVSHRIATPFTESLDQVRHDFNQSAEKLQAALLAVSRNAQGIDAGANEIKSAANDLAKRTEQQAAAVEETAAALEEITTTVKDSTRRAQEAGQLVARTRASAEQSGEIVRQAIAAMGKIESSSGEIGNIIGVIDEIAFQTNLLALNAGVEAARAGEAGKGFAVVAQEVRELAQRSATAAKEIKNLISASNGQVREGVQLVGDTGRALESIVAEVREINQHVSAIVEAAQEQSSGLQQINTAVNQMDQDTQKNAAMVEETTAASHGLAREVAALNQLLSQFRLAEAAVRNEPGRPVAAPAVATQPVRSPARALGRKLAAAFSANAARAQATENWSEF</sequence>
<protein>
    <submittedName>
        <fullName evidence="10">Methyl-accepting chemotaxis protein</fullName>
    </submittedName>
</protein>
<dbReference type="PANTHER" id="PTHR43531:SF11">
    <property type="entry name" value="METHYL-ACCEPTING CHEMOTAXIS PROTEIN 3"/>
    <property type="match status" value="1"/>
</dbReference>
<gene>
    <name evidence="10" type="ORF">FNA46_07275</name>
</gene>
<dbReference type="InterPro" id="IPR051310">
    <property type="entry name" value="MCP_chemotaxis"/>
</dbReference>
<dbReference type="PANTHER" id="PTHR43531">
    <property type="entry name" value="PROTEIN ICFG"/>
    <property type="match status" value="1"/>
</dbReference>
<reference evidence="10 11" key="1">
    <citation type="submission" date="2019-07" db="EMBL/GenBank/DDBJ databases">
        <title>Ln-dependent methylotrophs.</title>
        <authorList>
            <person name="Tani A."/>
        </authorList>
    </citation>
    <scope>NUCLEOTIDE SEQUENCE [LARGE SCALE GENOMIC DNA]</scope>
    <source>
        <strain evidence="10 11">SM12</strain>
    </source>
</reference>
<keyword evidence="4" id="KW-0807">Transducer</keyword>
<evidence type="ECO:0000313" key="11">
    <source>
        <dbReference type="Proteomes" id="UP000316801"/>
    </source>
</evidence>
<dbReference type="SUPFAM" id="SSF58104">
    <property type="entry name" value="Methyl-accepting chemotaxis protein (MCP) signaling domain"/>
    <property type="match status" value="1"/>
</dbReference>
<feature type="transmembrane region" description="Helical" evidence="7">
    <location>
        <begin position="13"/>
        <end position="35"/>
    </location>
</feature>
<comment type="caution">
    <text evidence="10">The sequence shown here is derived from an EMBL/GenBank/DDBJ whole genome shotgun (WGS) entry which is preliminary data.</text>
</comment>
<keyword evidence="5" id="KW-0175">Coiled coil</keyword>
<evidence type="ECO:0000256" key="2">
    <source>
        <dbReference type="ARBA" id="ARBA00022500"/>
    </source>
</evidence>
<organism evidence="10 11">
    <name type="scientific">Rhizobium straminoryzae</name>
    <dbReference type="NCBI Taxonomy" id="1387186"/>
    <lineage>
        <taxon>Bacteria</taxon>
        <taxon>Pseudomonadati</taxon>
        <taxon>Pseudomonadota</taxon>
        <taxon>Alphaproteobacteria</taxon>
        <taxon>Hyphomicrobiales</taxon>
        <taxon>Rhizobiaceae</taxon>
        <taxon>Rhizobium/Agrobacterium group</taxon>
        <taxon>Rhizobium</taxon>
    </lineage>
</organism>
<dbReference type="InterPro" id="IPR003660">
    <property type="entry name" value="HAMP_dom"/>
</dbReference>
<keyword evidence="7" id="KW-1133">Transmembrane helix</keyword>
<dbReference type="Gene3D" id="1.10.287.950">
    <property type="entry name" value="Methyl-accepting chemotaxis protein"/>
    <property type="match status" value="1"/>
</dbReference>
<accession>A0A549TDD3</accession>
<keyword evidence="7" id="KW-0472">Membrane</keyword>
<feature type="transmembrane region" description="Helical" evidence="7">
    <location>
        <begin position="190"/>
        <end position="215"/>
    </location>
</feature>
<keyword evidence="7" id="KW-0812">Transmembrane</keyword>
<dbReference type="SMART" id="SM00304">
    <property type="entry name" value="HAMP"/>
    <property type="match status" value="2"/>
</dbReference>
<dbReference type="Pfam" id="PF00015">
    <property type="entry name" value="MCPsignal"/>
    <property type="match status" value="1"/>
</dbReference>